<evidence type="ECO:0000256" key="1">
    <source>
        <dbReference type="SAM" id="MobiDB-lite"/>
    </source>
</evidence>
<dbReference type="EMBL" id="JAPFFK010000020">
    <property type="protein sequence ID" value="KAJ6680155.1"/>
    <property type="molecule type" value="Genomic_DNA"/>
</dbReference>
<dbReference type="AlphaFoldDB" id="A0A9Q0P231"/>
<accession>A0A9Q0P231</accession>
<feature type="region of interest" description="Disordered" evidence="1">
    <location>
        <begin position="1"/>
        <end position="20"/>
    </location>
</feature>
<evidence type="ECO:0000313" key="3">
    <source>
        <dbReference type="Proteomes" id="UP001151532"/>
    </source>
</evidence>
<name>A0A9Q0P231_SALPP</name>
<dbReference type="Proteomes" id="UP001151532">
    <property type="component" value="Chromosome 14"/>
</dbReference>
<sequence>MVEAREQRSPSFTNSGIFSR</sequence>
<protein>
    <submittedName>
        <fullName evidence="2">Uncharacterized protein</fullName>
    </submittedName>
</protein>
<feature type="compositionally biased region" description="Polar residues" evidence="1">
    <location>
        <begin position="9"/>
        <end position="20"/>
    </location>
</feature>
<gene>
    <name evidence="2" type="ORF">OIU79_019797</name>
</gene>
<organism evidence="2 3">
    <name type="scientific">Salix purpurea</name>
    <name type="common">Purple osier willow</name>
    <dbReference type="NCBI Taxonomy" id="77065"/>
    <lineage>
        <taxon>Eukaryota</taxon>
        <taxon>Viridiplantae</taxon>
        <taxon>Streptophyta</taxon>
        <taxon>Embryophyta</taxon>
        <taxon>Tracheophyta</taxon>
        <taxon>Spermatophyta</taxon>
        <taxon>Magnoliopsida</taxon>
        <taxon>eudicotyledons</taxon>
        <taxon>Gunneridae</taxon>
        <taxon>Pentapetalae</taxon>
        <taxon>rosids</taxon>
        <taxon>fabids</taxon>
        <taxon>Malpighiales</taxon>
        <taxon>Salicaceae</taxon>
        <taxon>Saliceae</taxon>
        <taxon>Salix</taxon>
    </lineage>
</organism>
<keyword evidence="3" id="KW-1185">Reference proteome</keyword>
<reference evidence="2" key="2">
    <citation type="journal article" date="2023" name="Int. J. Mol. Sci.">
        <title>De Novo Assembly and Annotation of 11 Diverse Shrub Willow (Salix) Genomes Reveals Novel Gene Organization in Sex-Linked Regions.</title>
        <authorList>
            <person name="Hyden B."/>
            <person name="Feng K."/>
            <person name="Yates T.B."/>
            <person name="Jawdy S."/>
            <person name="Cereghino C."/>
            <person name="Smart L.B."/>
            <person name="Muchero W."/>
        </authorList>
    </citation>
    <scope>NUCLEOTIDE SEQUENCE</scope>
    <source>
        <tissue evidence="2">Shoot tip</tissue>
    </source>
</reference>
<evidence type="ECO:0000313" key="2">
    <source>
        <dbReference type="EMBL" id="KAJ6680155.1"/>
    </source>
</evidence>
<comment type="caution">
    <text evidence="2">The sequence shown here is derived from an EMBL/GenBank/DDBJ whole genome shotgun (WGS) entry which is preliminary data.</text>
</comment>
<reference evidence="2" key="1">
    <citation type="submission" date="2022-11" db="EMBL/GenBank/DDBJ databases">
        <authorList>
            <person name="Hyden B.L."/>
            <person name="Feng K."/>
            <person name="Yates T."/>
            <person name="Jawdy S."/>
            <person name="Smart L.B."/>
            <person name="Muchero W."/>
        </authorList>
    </citation>
    <scope>NUCLEOTIDE SEQUENCE</scope>
    <source>
        <tissue evidence="2">Shoot tip</tissue>
    </source>
</reference>
<proteinExistence type="predicted"/>